<dbReference type="GO" id="GO:0009002">
    <property type="term" value="F:serine-type D-Ala-D-Ala carboxypeptidase activity"/>
    <property type="evidence" value="ECO:0007669"/>
    <property type="project" value="UniProtKB-EC"/>
</dbReference>
<feature type="chain" id="PRO_5021016167" description="serine-type D-Ala-D-Ala carboxypeptidase" evidence="15">
    <location>
        <begin position="22"/>
        <end position="391"/>
    </location>
</feature>
<dbReference type="EC" id="3.4.16.4" evidence="3"/>
<dbReference type="Gene3D" id="2.60.410.10">
    <property type="entry name" value="D-Ala-D-Ala carboxypeptidase, C-terminal domain"/>
    <property type="match status" value="1"/>
</dbReference>
<dbReference type="InterPro" id="IPR001967">
    <property type="entry name" value="Peptidase_S11_N"/>
</dbReference>
<reference evidence="17 18" key="1">
    <citation type="submission" date="2019-02" db="EMBL/GenBank/DDBJ databases">
        <title>Genomic Encyclopedia of Type Strains, Phase IV (KMG-IV): sequencing the most valuable type-strain genomes for metagenomic binning, comparative biology and taxonomic classification.</title>
        <authorList>
            <person name="Goeker M."/>
        </authorList>
    </citation>
    <scope>NUCLEOTIDE SEQUENCE [LARGE SCALE GENOMIC DNA]</scope>
    <source>
        <strain evidence="17 18">K24</strain>
    </source>
</reference>
<dbReference type="InterPro" id="IPR037167">
    <property type="entry name" value="Peptidase_S11_C_sf"/>
</dbReference>
<feature type="active site" description="Acyl-ester intermediate" evidence="12">
    <location>
        <position position="64"/>
    </location>
</feature>
<evidence type="ECO:0000313" key="18">
    <source>
        <dbReference type="Proteomes" id="UP000292445"/>
    </source>
</evidence>
<comment type="catalytic activity">
    <reaction evidence="11">
        <text>Preferential cleavage: (Ac)2-L-Lys-D-Ala-|-D-Ala. Also transpeptidation of peptidyl-alanyl moieties that are N-acyl substituents of D-alanine.</text>
        <dbReference type="EC" id="3.4.16.4"/>
    </reaction>
</comment>
<evidence type="ECO:0000256" key="5">
    <source>
        <dbReference type="ARBA" id="ARBA00022670"/>
    </source>
</evidence>
<evidence type="ECO:0000256" key="8">
    <source>
        <dbReference type="ARBA" id="ARBA00022960"/>
    </source>
</evidence>
<keyword evidence="10" id="KW-0961">Cell wall biogenesis/degradation</keyword>
<gene>
    <name evidence="17" type="ORF">EV675_5886</name>
</gene>
<keyword evidence="9" id="KW-0573">Peptidoglycan synthesis</keyword>
<dbReference type="PANTHER" id="PTHR21581:SF6">
    <property type="entry name" value="TRAFFICKING PROTEIN PARTICLE COMPLEX SUBUNIT 12"/>
    <property type="match status" value="1"/>
</dbReference>
<dbReference type="SMART" id="SM00936">
    <property type="entry name" value="PBP5_C"/>
    <property type="match status" value="1"/>
</dbReference>
<dbReference type="GO" id="GO:0006508">
    <property type="term" value="P:proteolysis"/>
    <property type="evidence" value="ECO:0007669"/>
    <property type="project" value="UniProtKB-KW"/>
</dbReference>
<dbReference type="GO" id="GO:0009252">
    <property type="term" value="P:peptidoglycan biosynthetic process"/>
    <property type="evidence" value="ECO:0007669"/>
    <property type="project" value="UniProtKB-UniPathway"/>
</dbReference>
<feature type="domain" description="Peptidase S11 D-Ala-D-Ala carboxypeptidase A C-terminal" evidence="16">
    <location>
        <begin position="283"/>
        <end position="371"/>
    </location>
</feature>
<dbReference type="AlphaFoldDB" id="A0A4Q7N774"/>
<evidence type="ECO:0000256" key="12">
    <source>
        <dbReference type="PIRSR" id="PIRSR618044-1"/>
    </source>
</evidence>
<dbReference type="Proteomes" id="UP000292445">
    <property type="component" value="Unassembled WGS sequence"/>
</dbReference>
<organism evidence="17 18">
    <name type="scientific">Pigmentiphaga kullae</name>
    <dbReference type="NCBI Taxonomy" id="151784"/>
    <lineage>
        <taxon>Bacteria</taxon>
        <taxon>Pseudomonadati</taxon>
        <taxon>Pseudomonadota</taxon>
        <taxon>Betaproteobacteria</taxon>
        <taxon>Burkholderiales</taxon>
        <taxon>Alcaligenaceae</taxon>
        <taxon>Pigmentiphaga</taxon>
    </lineage>
</organism>
<dbReference type="RefSeq" id="WP_207222078.1">
    <property type="nucleotide sequence ID" value="NZ_SGXC01000004.1"/>
</dbReference>
<feature type="binding site" evidence="13">
    <location>
        <position position="229"/>
    </location>
    <ligand>
        <name>substrate</name>
    </ligand>
</feature>
<dbReference type="Gene3D" id="3.40.710.10">
    <property type="entry name" value="DD-peptidase/beta-lactamase superfamily"/>
    <property type="match status" value="1"/>
</dbReference>
<keyword evidence="5" id="KW-0645">Protease</keyword>
<evidence type="ECO:0000256" key="14">
    <source>
        <dbReference type="RuleBase" id="RU004016"/>
    </source>
</evidence>
<keyword evidence="6 15" id="KW-0732">Signal</keyword>
<feature type="signal peptide" evidence="15">
    <location>
        <begin position="1"/>
        <end position="21"/>
    </location>
</feature>
<evidence type="ECO:0000256" key="7">
    <source>
        <dbReference type="ARBA" id="ARBA00022801"/>
    </source>
</evidence>
<dbReference type="SUPFAM" id="SSF56601">
    <property type="entry name" value="beta-lactamase/transpeptidase-like"/>
    <property type="match status" value="1"/>
</dbReference>
<dbReference type="InterPro" id="IPR018044">
    <property type="entry name" value="Peptidase_S11"/>
</dbReference>
<evidence type="ECO:0000256" key="13">
    <source>
        <dbReference type="PIRSR" id="PIRSR618044-2"/>
    </source>
</evidence>
<protein>
    <recommendedName>
        <fullName evidence="3">serine-type D-Ala-D-Ala carboxypeptidase</fullName>
        <ecNumber evidence="3">3.4.16.4</ecNumber>
    </recommendedName>
</protein>
<sequence length="391" mass="42274">MPISKMAAALACALCIAAAHAQPSPAAVPVPALSLSARAWLLLDSTSGQVLGAHDPDKRIEPASLTKMMTAYVVFQALRDRAVARDTRVTVSTRAWKVAPGSSRMFLEPGRQATIDELLYGLLVQSGNDAAIALAEGVAGSVEAFVARMNQEAGEMGLASTHFSNPHGLPDPQTYSTARDLSVLAARIVRDFPDLAGTYDATRQYTYNRITQPNRNRLLWLDASVDGMKTGHTESAGYSLVATARRASGGVQRRLVSVVVGTASDHDRTRQSRELLEWGFRNFETVRLYAGGDPVGSPRVWKGTRPTVPMGLQRDTYITVRPGARIERTLHPASPLIAPLAAGQRVGELEVRVDGEPARRLPLIALEPVQAASWFGRTWDGLRLWLHGLGT</sequence>
<comment type="similarity">
    <text evidence="2 14">Belongs to the peptidase S11 family.</text>
</comment>
<proteinExistence type="inferred from homology"/>
<evidence type="ECO:0000256" key="10">
    <source>
        <dbReference type="ARBA" id="ARBA00023316"/>
    </source>
</evidence>
<accession>A0A4Q7N774</accession>
<comment type="pathway">
    <text evidence="1">Cell wall biogenesis; peptidoglycan biosynthesis.</text>
</comment>
<keyword evidence="8" id="KW-0133">Cell shape</keyword>
<evidence type="ECO:0000256" key="11">
    <source>
        <dbReference type="ARBA" id="ARBA00034000"/>
    </source>
</evidence>
<evidence type="ECO:0000256" key="2">
    <source>
        <dbReference type="ARBA" id="ARBA00007164"/>
    </source>
</evidence>
<evidence type="ECO:0000256" key="4">
    <source>
        <dbReference type="ARBA" id="ARBA00022645"/>
    </source>
</evidence>
<dbReference type="PANTHER" id="PTHR21581">
    <property type="entry name" value="D-ALANYL-D-ALANINE CARBOXYPEPTIDASE"/>
    <property type="match status" value="1"/>
</dbReference>
<evidence type="ECO:0000259" key="16">
    <source>
        <dbReference type="SMART" id="SM00936"/>
    </source>
</evidence>
<name>A0A4Q7N774_9BURK</name>
<evidence type="ECO:0000256" key="1">
    <source>
        <dbReference type="ARBA" id="ARBA00004752"/>
    </source>
</evidence>
<dbReference type="PRINTS" id="PR00725">
    <property type="entry name" value="DADACBPTASE1"/>
</dbReference>
<dbReference type="EMBL" id="SGXC01000004">
    <property type="protein sequence ID" value="RZS77158.1"/>
    <property type="molecule type" value="Genomic_DNA"/>
</dbReference>
<comment type="caution">
    <text evidence="17">The sequence shown here is derived from an EMBL/GenBank/DDBJ whole genome shotgun (WGS) entry which is preliminary data.</text>
</comment>
<dbReference type="InterPro" id="IPR012338">
    <property type="entry name" value="Beta-lactam/transpept-like"/>
</dbReference>
<feature type="active site" evidence="12">
    <location>
        <position position="126"/>
    </location>
</feature>
<evidence type="ECO:0000313" key="17">
    <source>
        <dbReference type="EMBL" id="RZS77158.1"/>
    </source>
</evidence>
<evidence type="ECO:0000256" key="15">
    <source>
        <dbReference type="SAM" id="SignalP"/>
    </source>
</evidence>
<feature type="active site" description="Proton acceptor" evidence="12">
    <location>
        <position position="67"/>
    </location>
</feature>
<dbReference type="InterPro" id="IPR012907">
    <property type="entry name" value="Peptidase_S11_C"/>
</dbReference>
<evidence type="ECO:0000256" key="9">
    <source>
        <dbReference type="ARBA" id="ARBA00022984"/>
    </source>
</evidence>
<keyword evidence="4 17" id="KW-0121">Carboxypeptidase</keyword>
<dbReference type="Pfam" id="PF00768">
    <property type="entry name" value="Peptidase_S11"/>
    <property type="match status" value="1"/>
</dbReference>
<evidence type="ECO:0000256" key="3">
    <source>
        <dbReference type="ARBA" id="ARBA00012448"/>
    </source>
</evidence>
<dbReference type="Pfam" id="PF07943">
    <property type="entry name" value="PBP5_C"/>
    <property type="match status" value="1"/>
</dbReference>
<evidence type="ECO:0000256" key="6">
    <source>
        <dbReference type="ARBA" id="ARBA00022729"/>
    </source>
</evidence>
<dbReference type="UniPathway" id="UPA00219"/>
<dbReference type="GO" id="GO:0008360">
    <property type="term" value="P:regulation of cell shape"/>
    <property type="evidence" value="ECO:0007669"/>
    <property type="project" value="UniProtKB-KW"/>
</dbReference>
<keyword evidence="18" id="KW-1185">Reference proteome</keyword>
<keyword evidence="7" id="KW-0378">Hydrolase</keyword>
<dbReference type="GO" id="GO:0071555">
    <property type="term" value="P:cell wall organization"/>
    <property type="evidence" value="ECO:0007669"/>
    <property type="project" value="UniProtKB-KW"/>
</dbReference>